<dbReference type="OrthoDB" id="1711459at2759"/>
<dbReference type="InterPro" id="IPR056924">
    <property type="entry name" value="SH3_Tf2-1"/>
</dbReference>
<dbReference type="Pfam" id="PF24626">
    <property type="entry name" value="SH3_Tf2-1"/>
    <property type="match status" value="1"/>
</dbReference>
<comment type="caution">
    <text evidence="3">The sequence shown here is derived from an EMBL/GenBank/DDBJ whole genome shotgun (WGS) entry which is preliminary data.</text>
</comment>
<proteinExistence type="predicted"/>
<organism evidence="3 4">
    <name type="scientific">Rhododendron simsii</name>
    <name type="common">Sims's rhododendron</name>
    <dbReference type="NCBI Taxonomy" id="118357"/>
    <lineage>
        <taxon>Eukaryota</taxon>
        <taxon>Viridiplantae</taxon>
        <taxon>Streptophyta</taxon>
        <taxon>Embryophyta</taxon>
        <taxon>Tracheophyta</taxon>
        <taxon>Spermatophyta</taxon>
        <taxon>Magnoliopsida</taxon>
        <taxon>eudicotyledons</taxon>
        <taxon>Gunneridae</taxon>
        <taxon>Pentapetalae</taxon>
        <taxon>asterids</taxon>
        <taxon>Ericales</taxon>
        <taxon>Ericaceae</taxon>
        <taxon>Ericoideae</taxon>
        <taxon>Rhodoreae</taxon>
        <taxon>Rhododendron</taxon>
    </lineage>
</organism>
<evidence type="ECO:0000313" key="3">
    <source>
        <dbReference type="EMBL" id="KAF7151872.1"/>
    </source>
</evidence>
<keyword evidence="1" id="KW-0175">Coiled coil</keyword>
<evidence type="ECO:0000259" key="2">
    <source>
        <dbReference type="Pfam" id="PF24626"/>
    </source>
</evidence>
<dbReference type="Proteomes" id="UP000626092">
    <property type="component" value="Unassembled WGS sequence"/>
</dbReference>
<protein>
    <recommendedName>
        <fullName evidence="2">Tf2-1-like SH3-like domain-containing protein</fullName>
    </recommendedName>
</protein>
<reference evidence="3" key="1">
    <citation type="submission" date="2019-11" db="EMBL/GenBank/DDBJ databases">
        <authorList>
            <person name="Liu Y."/>
            <person name="Hou J."/>
            <person name="Li T.-Q."/>
            <person name="Guan C.-H."/>
            <person name="Wu X."/>
            <person name="Wu H.-Z."/>
            <person name="Ling F."/>
            <person name="Zhang R."/>
            <person name="Shi X.-G."/>
            <person name="Ren J.-P."/>
            <person name="Chen E.-F."/>
            <person name="Sun J.-M."/>
        </authorList>
    </citation>
    <scope>NUCLEOTIDE SEQUENCE</scope>
    <source>
        <strain evidence="3">Adult_tree_wgs_1</strain>
        <tissue evidence="3">Leaves</tissue>
    </source>
</reference>
<gene>
    <name evidence="3" type="ORF">RHSIM_Rhsim02G0058400</name>
</gene>
<sequence length="114" mass="13289">MAKQAQEVHEQVKQKLAETNAKYKRAADKHIYEKLFKEGDFVMVFLRKERFPVGTYNKLKPRKYGPYEVLKKIGEKAYVIDLPDSMKISKVFNVADLSEYHAEELLKREGHATA</sequence>
<name>A0A834LV76_RHOSS</name>
<evidence type="ECO:0000256" key="1">
    <source>
        <dbReference type="SAM" id="Coils"/>
    </source>
</evidence>
<dbReference type="AlphaFoldDB" id="A0A834LV76"/>
<keyword evidence="4" id="KW-1185">Reference proteome</keyword>
<dbReference type="EMBL" id="WJXA01000002">
    <property type="protein sequence ID" value="KAF7151872.1"/>
    <property type="molecule type" value="Genomic_DNA"/>
</dbReference>
<accession>A0A834LV76</accession>
<feature type="coiled-coil region" evidence="1">
    <location>
        <begin position="2"/>
        <end position="29"/>
    </location>
</feature>
<evidence type="ECO:0000313" key="4">
    <source>
        <dbReference type="Proteomes" id="UP000626092"/>
    </source>
</evidence>
<feature type="domain" description="Tf2-1-like SH3-like" evidence="2">
    <location>
        <begin position="39"/>
        <end position="101"/>
    </location>
</feature>